<dbReference type="InterPro" id="IPR045032">
    <property type="entry name" value="PEL"/>
</dbReference>
<comment type="function">
    <text evidence="6">Pectinolytic enzymes consist of four classes of enzymes: pectin lyase, polygalacturonase, pectin methylesterase and rhamnogalacturonase. Among pectinolytic enzymes, pectin lyase is the most important in depolymerization of pectin, since it cleaves internal glycosidic bonds of highly methylated pectins.</text>
</comment>
<dbReference type="GO" id="GO:0030570">
    <property type="term" value="F:pectate lyase activity"/>
    <property type="evidence" value="ECO:0007669"/>
    <property type="project" value="InterPro"/>
</dbReference>
<dbReference type="Gene3D" id="2.160.20.10">
    <property type="entry name" value="Single-stranded right-handed beta-helix, Pectin lyase-like"/>
    <property type="match status" value="1"/>
</dbReference>
<dbReference type="EMBL" id="AVOT02016077">
    <property type="protein sequence ID" value="MBW0500957.1"/>
    <property type="molecule type" value="Genomic_DNA"/>
</dbReference>
<gene>
    <name evidence="11" type="ORF">O181_040672</name>
</gene>
<dbReference type="EC" id="4.2.2.10" evidence="7"/>
<organism evidence="11 12">
    <name type="scientific">Austropuccinia psidii MF-1</name>
    <dbReference type="NCBI Taxonomy" id="1389203"/>
    <lineage>
        <taxon>Eukaryota</taxon>
        <taxon>Fungi</taxon>
        <taxon>Dikarya</taxon>
        <taxon>Basidiomycota</taxon>
        <taxon>Pucciniomycotina</taxon>
        <taxon>Pucciniomycetes</taxon>
        <taxon>Pucciniales</taxon>
        <taxon>Sphaerophragmiaceae</taxon>
        <taxon>Austropuccinia</taxon>
    </lineage>
</organism>
<sequence>MLHSLIVMVKDVFLQAAKPFGFGAGVTGGGNLAPKSPENLATLKAWLADGVPRVILINKVYDFTNSEGNTTGPGCTVWPQCTNGNLVQQAINYQGWCQKQAGAKSTTLNYCKAAITPLQVGSRKTLIGRGNQAVIKGKGLLIKAPSQNVIIQGIVFTGLNPRLVWGGDAITLQGARKIWIDHCTFSDIGRQFIVSHPPENVEVTISNNLFNGKSTWSPDCSNQHYWTLLLDGTGDQVTLAKNCFWHISGRSPKAGGSKALVHHYNNFHSSSVGENMEVTNGALILSEGNVYEDVQLKNHQQKPVTSAGGKVFAPDTSTQAAPCQGSVGRACVPNLIKSGGPLKFPLDTQVLGSVKTLPAVVQANVEATSQVASRRFSDCGASGTRDVQSARGSGKNRA</sequence>
<evidence type="ECO:0000256" key="1">
    <source>
        <dbReference type="ARBA" id="ARBA00010980"/>
    </source>
</evidence>
<keyword evidence="8" id="KW-0624">Polysaccharide degradation</keyword>
<evidence type="ECO:0000313" key="11">
    <source>
        <dbReference type="EMBL" id="MBW0500957.1"/>
    </source>
</evidence>
<dbReference type="SMART" id="SM00656">
    <property type="entry name" value="Amb_all"/>
    <property type="match status" value="1"/>
</dbReference>
<dbReference type="InterPro" id="IPR011050">
    <property type="entry name" value="Pectin_lyase_fold/virulence"/>
</dbReference>
<proteinExistence type="inferred from homology"/>
<dbReference type="GO" id="GO:0000272">
    <property type="term" value="P:polysaccharide catabolic process"/>
    <property type="evidence" value="ECO:0007669"/>
    <property type="project" value="UniProtKB-KW"/>
</dbReference>
<reference evidence="11" key="1">
    <citation type="submission" date="2021-03" db="EMBL/GenBank/DDBJ databases">
        <title>Draft genome sequence of rust myrtle Austropuccinia psidii MF-1, a brazilian biotype.</title>
        <authorList>
            <person name="Quecine M.C."/>
            <person name="Pachon D.M.R."/>
            <person name="Bonatelli M.L."/>
            <person name="Correr F.H."/>
            <person name="Franceschini L.M."/>
            <person name="Leite T.F."/>
            <person name="Margarido G.R.A."/>
            <person name="Almeida C.A."/>
            <person name="Ferrarezi J.A."/>
            <person name="Labate C.A."/>
        </authorList>
    </citation>
    <scope>NUCLEOTIDE SEQUENCE</scope>
    <source>
        <strain evidence="11">MF-1</strain>
    </source>
</reference>
<name>A0A9Q3DJA5_9BASI</name>
<dbReference type="SUPFAM" id="SSF51126">
    <property type="entry name" value="Pectin lyase-like"/>
    <property type="match status" value="1"/>
</dbReference>
<comment type="catalytic activity">
    <reaction evidence="5">
        <text>Eliminative cleavage of (1-&gt;4)-alpha-D-galacturonan methyl ester to give oligosaccharides with 4-deoxy-6-O-methyl-alpha-D-galact-4-enuronosyl groups at their non-reducing ends.</text>
        <dbReference type="EC" id="4.2.2.10"/>
    </reaction>
</comment>
<dbReference type="Pfam" id="PF00544">
    <property type="entry name" value="Pectate_lyase_4"/>
    <property type="match status" value="1"/>
</dbReference>
<keyword evidence="4 8" id="KW-0456">Lyase</keyword>
<accession>A0A9Q3DJA5</accession>
<comment type="similarity">
    <text evidence="1 8">Belongs to the polysaccharide lyase 1 family.</text>
</comment>
<evidence type="ECO:0000256" key="7">
    <source>
        <dbReference type="ARBA" id="ARBA00039082"/>
    </source>
</evidence>
<evidence type="ECO:0000256" key="2">
    <source>
        <dbReference type="ARBA" id="ARBA00023157"/>
    </source>
</evidence>
<comment type="caution">
    <text evidence="11">The sequence shown here is derived from an EMBL/GenBank/DDBJ whole genome shotgun (WGS) entry which is preliminary data.</text>
</comment>
<keyword evidence="8" id="KW-0119">Carbohydrate metabolism</keyword>
<feature type="region of interest" description="Disordered" evidence="9">
    <location>
        <begin position="378"/>
        <end position="398"/>
    </location>
</feature>
<evidence type="ECO:0000313" key="12">
    <source>
        <dbReference type="Proteomes" id="UP000765509"/>
    </source>
</evidence>
<dbReference type="OrthoDB" id="1637350at2759"/>
<evidence type="ECO:0000256" key="5">
    <source>
        <dbReference type="ARBA" id="ARBA00036818"/>
    </source>
</evidence>
<dbReference type="InterPro" id="IPR012334">
    <property type="entry name" value="Pectin_lyas_fold"/>
</dbReference>
<dbReference type="AlphaFoldDB" id="A0A9Q3DJA5"/>
<dbReference type="Proteomes" id="UP000765509">
    <property type="component" value="Unassembled WGS sequence"/>
</dbReference>
<protein>
    <recommendedName>
        <fullName evidence="7">pectin lyase</fullName>
        <ecNumber evidence="7">4.2.2.10</ecNumber>
    </recommendedName>
</protein>
<keyword evidence="8" id="KW-0964">Secreted</keyword>
<dbReference type="PANTHER" id="PTHR31683">
    <property type="entry name" value="PECTATE LYASE 18-RELATED"/>
    <property type="match status" value="1"/>
</dbReference>
<dbReference type="GO" id="GO:0047490">
    <property type="term" value="F:pectin lyase activity"/>
    <property type="evidence" value="ECO:0007669"/>
    <property type="project" value="UniProtKB-EC"/>
</dbReference>
<dbReference type="InterPro" id="IPR002022">
    <property type="entry name" value="Pec_lyase"/>
</dbReference>
<evidence type="ECO:0000256" key="9">
    <source>
        <dbReference type="SAM" id="MobiDB-lite"/>
    </source>
</evidence>
<evidence type="ECO:0000256" key="8">
    <source>
        <dbReference type="RuleBase" id="RU361173"/>
    </source>
</evidence>
<evidence type="ECO:0000259" key="10">
    <source>
        <dbReference type="SMART" id="SM00656"/>
    </source>
</evidence>
<keyword evidence="2" id="KW-1015">Disulfide bond</keyword>
<dbReference type="PANTHER" id="PTHR31683:SF67">
    <property type="entry name" value="PECTIN LYASE F-RELATED"/>
    <property type="match status" value="1"/>
</dbReference>
<evidence type="ECO:0000256" key="4">
    <source>
        <dbReference type="ARBA" id="ARBA00023239"/>
    </source>
</evidence>
<feature type="domain" description="Pectate lyase" evidence="10">
    <location>
        <begin position="90"/>
        <end position="297"/>
    </location>
</feature>
<comment type="subcellular location">
    <subcellularLocation>
        <location evidence="8">Secreted</location>
    </subcellularLocation>
</comment>
<keyword evidence="12" id="KW-1185">Reference proteome</keyword>
<evidence type="ECO:0000256" key="3">
    <source>
        <dbReference type="ARBA" id="ARBA00023180"/>
    </source>
</evidence>
<dbReference type="GO" id="GO:0005576">
    <property type="term" value="C:extracellular region"/>
    <property type="evidence" value="ECO:0007669"/>
    <property type="project" value="UniProtKB-SubCell"/>
</dbReference>
<keyword evidence="3" id="KW-0325">Glycoprotein</keyword>
<evidence type="ECO:0000256" key="6">
    <source>
        <dbReference type="ARBA" id="ARBA00037631"/>
    </source>
</evidence>